<dbReference type="SUPFAM" id="SSF56801">
    <property type="entry name" value="Acetyl-CoA synthetase-like"/>
    <property type="match status" value="1"/>
</dbReference>
<dbReference type="Gene3D" id="3.30.300.30">
    <property type="match status" value="1"/>
</dbReference>
<evidence type="ECO:0000256" key="3">
    <source>
        <dbReference type="ARBA" id="ARBA00022741"/>
    </source>
</evidence>
<dbReference type="InterPro" id="IPR045851">
    <property type="entry name" value="AMP-bd_C_sf"/>
</dbReference>
<dbReference type="CDD" id="cd05904">
    <property type="entry name" value="4CL"/>
    <property type="match status" value="1"/>
</dbReference>
<dbReference type="FunFam" id="3.40.50.12780:FF:000003">
    <property type="entry name" value="Long-chain-fatty-acid--CoA ligase FadD"/>
    <property type="match status" value="1"/>
</dbReference>
<dbReference type="InterPro" id="IPR025110">
    <property type="entry name" value="AMP-bd_C"/>
</dbReference>
<feature type="domain" description="AMP-binding enzyme C-terminal" evidence="6">
    <location>
        <begin position="428"/>
        <end position="503"/>
    </location>
</feature>
<protein>
    <submittedName>
        <fullName evidence="7">Unannotated protein</fullName>
    </submittedName>
</protein>
<keyword evidence="3" id="KW-0547">Nucleotide-binding</keyword>
<dbReference type="PANTHER" id="PTHR24096:SF149">
    <property type="entry name" value="AMP-BINDING DOMAIN-CONTAINING PROTEIN-RELATED"/>
    <property type="match status" value="1"/>
</dbReference>
<accession>A0A6J7ILI4</accession>
<evidence type="ECO:0000256" key="4">
    <source>
        <dbReference type="ARBA" id="ARBA00022840"/>
    </source>
</evidence>
<evidence type="ECO:0000256" key="2">
    <source>
        <dbReference type="ARBA" id="ARBA00022598"/>
    </source>
</evidence>
<dbReference type="EMBL" id="CAFBNB010000113">
    <property type="protein sequence ID" value="CAB4930957.1"/>
    <property type="molecule type" value="Genomic_DNA"/>
</dbReference>
<comment type="similarity">
    <text evidence="1">Belongs to the ATP-dependent AMP-binding enzyme family.</text>
</comment>
<dbReference type="GO" id="GO:0005524">
    <property type="term" value="F:ATP binding"/>
    <property type="evidence" value="ECO:0007669"/>
    <property type="project" value="UniProtKB-KW"/>
</dbReference>
<dbReference type="InterPro" id="IPR042099">
    <property type="entry name" value="ANL_N_sf"/>
</dbReference>
<proteinExistence type="inferred from homology"/>
<evidence type="ECO:0000259" key="6">
    <source>
        <dbReference type="Pfam" id="PF13193"/>
    </source>
</evidence>
<sequence length="513" mass="54198">MFLSPLADVEIPDVPLTDYVLARADELGDKPALVDGASGRTLTYAGLASAVRSLAGGLIASGFQKGDVLALMSPNVPEFAIIFHGVAVAGGIITTINPTYTEPEIRKQLVDSGATLMVTVGPLLPLASAAAAGTSVREVYVLGEAEGATPVTALFGAPIAAHVPVESGDLVVLPYSSGTTGINKGVMLTHRNLIANVAQVLSAANVREDETFIAVLPFFHIYGMQVLMNTGLRAGTTIITMPRFDLEEFLRLHQEYGVTRSFVAPPIVVALAKHPIVDNYDLSKLEQVFSGAAPLSAELSLEAGARLGCDIVQGFGMTELSPVSHLTPPGMFKPGSCGVTAPNTESRIIDPETGADLGVDESGELLVRGPQVMIGYLNNPEATESTIDADGWLRTGDIGYIDSEGHLFIVDRLKELIKYNGFQVPPAELEALLLTHPAVADAAVVGRPDEATGEIPVAYVVLRQEGMASGQEIQDYVAGQVAHYKQIREVVFIDAIPKSASGKILRRLLRDSA</sequence>
<keyword evidence="2" id="KW-0436">Ligase</keyword>
<feature type="domain" description="AMP-dependent synthetase/ligase" evidence="5">
    <location>
        <begin position="23"/>
        <end position="377"/>
    </location>
</feature>
<dbReference type="PANTHER" id="PTHR24096">
    <property type="entry name" value="LONG-CHAIN-FATTY-ACID--COA LIGASE"/>
    <property type="match status" value="1"/>
</dbReference>
<keyword evidence="4" id="KW-0067">ATP-binding</keyword>
<organism evidence="7">
    <name type="scientific">freshwater metagenome</name>
    <dbReference type="NCBI Taxonomy" id="449393"/>
    <lineage>
        <taxon>unclassified sequences</taxon>
        <taxon>metagenomes</taxon>
        <taxon>ecological metagenomes</taxon>
    </lineage>
</organism>
<dbReference type="InterPro" id="IPR000873">
    <property type="entry name" value="AMP-dep_synth/lig_dom"/>
</dbReference>
<dbReference type="FunFam" id="3.30.300.30:FF:000007">
    <property type="entry name" value="4-coumarate--CoA ligase 2"/>
    <property type="match status" value="1"/>
</dbReference>
<evidence type="ECO:0000256" key="1">
    <source>
        <dbReference type="ARBA" id="ARBA00006432"/>
    </source>
</evidence>
<dbReference type="Pfam" id="PF00501">
    <property type="entry name" value="AMP-binding"/>
    <property type="match status" value="1"/>
</dbReference>
<name>A0A6J7ILI4_9ZZZZ</name>
<dbReference type="AlphaFoldDB" id="A0A6J7ILI4"/>
<reference evidence="7" key="1">
    <citation type="submission" date="2020-05" db="EMBL/GenBank/DDBJ databases">
        <authorList>
            <person name="Chiriac C."/>
            <person name="Salcher M."/>
            <person name="Ghai R."/>
            <person name="Kavagutti S V."/>
        </authorList>
    </citation>
    <scope>NUCLEOTIDE SEQUENCE</scope>
</reference>
<evidence type="ECO:0000259" key="5">
    <source>
        <dbReference type="Pfam" id="PF00501"/>
    </source>
</evidence>
<gene>
    <name evidence="7" type="ORF">UFOPK3720_00712</name>
</gene>
<dbReference type="Pfam" id="PF13193">
    <property type="entry name" value="AMP-binding_C"/>
    <property type="match status" value="1"/>
</dbReference>
<evidence type="ECO:0000313" key="7">
    <source>
        <dbReference type="EMBL" id="CAB4930957.1"/>
    </source>
</evidence>
<dbReference type="Gene3D" id="3.40.50.12780">
    <property type="entry name" value="N-terminal domain of ligase-like"/>
    <property type="match status" value="1"/>
</dbReference>
<dbReference type="GO" id="GO:0016405">
    <property type="term" value="F:CoA-ligase activity"/>
    <property type="evidence" value="ECO:0007669"/>
    <property type="project" value="TreeGrafter"/>
</dbReference>